<evidence type="ECO:0000256" key="2">
    <source>
        <dbReference type="ARBA" id="ARBA00010876"/>
    </source>
</evidence>
<dbReference type="InterPro" id="IPR006225">
    <property type="entry name" value="PsdUridine_synth_RluC/D"/>
</dbReference>
<dbReference type="PANTHER" id="PTHR21600">
    <property type="entry name" value="MITOCHONDRIAL RNA PSEUDOURIDINE SYNTHASE"/>
    <property type="match status" value="1"/>
</dbReference>
<dbReference type="PANTHER" id="PTHR21600:SF87">
    <property type="entry name" value="RNA PSEUDOURIDYLATE SYNTHASE DOMAIN-CONTAINING PROTEIN 1"/>
    <property type="match status" value="1"/>
</dbReference>
<evidence type="ECO:0000256" key="3">
    <source>
        <dbReference type="PIRSR" id="PIRSR606225-1"/>
    </source>
</evidence>
<dbReference type="GO" id="GO:0140098">
    <property type="term" value="F:catalytic activity, acting on RNA"/>
    <property type="evidence" value="ECO:0007669"/>
    <property type="project" value="UniProtKB-ARBA"/>
</dbReference>
<dbReference type="CDD" id="cd02869">
    <property type="entry name" value="PseudoU_synth_RluA_like"/>
    <property type="match status" value="1"/>
</dbReference>
<dbReference type="PROSITE" id="PS50889">
    <property type="entry name" value="S4"/>
    <property type="match status" value="1"/>
</dbReference>
<comment type="catalytic activity">
    <reaction evidence="1 5">
        <text>a uridine in RNA = a pseudouridine in RNA</text>
        <dbReference type="Rhea" id="RHEA:48348"/>
        <dbReference type="Rhea" id="RHEA-COMP:12068"/>
        <dbReference type="Rhea" id="RHEA-COMP:12069"/>
        <dbReference type="ChEBI" id="CHEBI:65314"/>
        <dbReference type="ChEBI" id="CHEBI:65315"/>
    </reaction>
</comment>
<dbReference type="EMBL" id="DXBU01000127">
    <property type="protein sequence ID" value="HIZ22994.1"/>
    <property type="molecule type" value="Genomic_DNA"/>
</dbReference>
<name>A0A9D2ITX8_9FIRM</name>
<dbReference type="Gene3D" id="3.30.2350.10">
    <property type="entry name" value="Pseudouridine synthase"/>
    <property type="match status" value="1"/>
</dbReference>
<proteinExistence type="inferred from homology"/>
<feature type="domain" description="Pseudouridine synthase RsuA/RluA-like" evidence="6">
    <location>
        <begin position="92"/>
        <end position="244"/>
    </location>
</feature>
<sequence>MNRILTYTIEKTYHGVSVETFLRKVPALTKSQIRSLKFRPEGITVNGQKVRTTAILKEGDCLTLQLQPENVPSNGHILPLDLPLDILYEDADLLVINKPAGILVHPSGIHYQDTLSNMVSAYFRSKGESAPICPIGRLDKDTSGTVIFAKNKFAAAFLSDRKQSRLEKEYLAIVSGVPSPARGEIRVPIRPCSQSPLKMTVDPIDGKNACTRFQTQAVLKNGNALIRLCLLTGRTHQIRVHMAHMGHPLIGDPLYGKGDEIFHRAALHADRTHFLLPFTRKEYSAAAPLPEDFRKYLSEWTK</sequence>
<keyword evidence="4" id="KW-0694">RNA-binding</keyword>
<evidence type="ECO:0000313" key="8">
    <source>
        <dbReference type="Proteomes" id="UP000824041"/>
    </source>
</evidence>
<dbReference type="InterPro" id="IPR020103">
    <property type="entry name" value="PsdUridine_synth_cat_dom_sf"/>
</dbReference>
<dbReference type="GO" id="GO:0000455">
    <property type="term" value="P:enzyme-directed rRNA pseudouridine synthesis"/>
    <property type="evidence" value="ECO:0007669"/>
    <property type="project" value="TreeGrafter"/>
</dbReference>
<dbReference type="NCBIfam" id="TIGR00005">
    <property type="entry name" value="rluA_subfam"/>
    <property type="match status" value="1"/>
</dbReference>
<evidence type="ECO:0000256" key="5">
    <source>
        <dbReference type="RuleBase" id="RU362028"/>
    </source>
</evidence>
<gene>
    <name evidence="7" type="ORF">IAA21_09400</name>
</gene>
<dbReference type="InterPro" id="IPR006145">
    <property type="entry name" value="PsdUridine_synth_RsuA/RluA"/>
</dbReference>
<dbReference type="EC" id="5.4.99.-" evidence="5"/>
<comment type="similarity">
    <text evidence="2 5">Belongs to the pseudouridine synthase RluA family.</text>
</comment>
<evidence type="ECO:0000256" key="4">
    <source>
        <dbReference type="PROSITE-ProRule" id="PRU00182"/>
    </source>
</evidence>
<dbReference type="Pfam" id="PF00849">
    <property type="entry name" value="PseudoU_synth_2"/>
    <property type="match status" value="1"/>
</dbReference>
<reference evidence="7" key="1">
    <citation type="journal article" date="2021" name="PeerJ">
        <title>Extensive microbial diversity within the chicken gut microbiome revealed by metagenomics and culture.</title>
        <authorList>
            <person name="Gilroy R."/>
            <person name="Ravi A."/>
            <person name="Getino M."/>
            <person name="Pursley I."/>
            <person name="Horton D.L."/>
            <person name="Alikhan N.F."/>
            <person name="Baker D."/>
            <person name="Gharbi K."/>
            <person name="Hall N."/>
            <person name="Watson M."/>
            <person name="Adriaenssens E.M."/>
            <person name="Foster-Nyarko E."/>
            <person name="Jarju S."/>
            <person name="Secka A."/>
            <person name="Antonio M."/>
            <person name="Oren A."/>
            <person name="Chaudhuri R.R."/>
            <person name="La Ragione R."/>
            <person name="Hildebrand F."/>
            <person name="Pallen M.J."/>
        </authorList>
    </citation>
    <scope>NUCLEOTIDE SEQUENCE</scope>
    <source>
        <strain evidence="7">14324</strain>
    </source>
</reference>
<accession>A0A9D2ITX8</accession>
<comment type="function">
    <text evidence="5">Responsible for synthesis of pseudouridine from uracil.</text>
</comment>
<dbReference type="GO" id="GO:0003723">
    <property type="term" value="F:RNA binding"/>
    <property type="evidence" value="ECO:0007669"/>
    <property type="project" value="UniProtKB-KW"/>
</dbReference>
<protein>
    <recommendedName>
        <fullName evidence="5">Pseudouridine synthase</fullName>
        <ecNumber evidence="5">5.4.99.-</ecNumber>
    </recommendedName>
</protein>
<dbReference type="InterPro" id="IPR050188">
    <property type="entry name" value="RluA_PseudoU_synthase"/>
</dbReference>
<reference evidence="7" key="2">
    <citation type="submission" date="2021-04" db="EMBL/GenBank/DDBJ databases">
        <authorList>
            <person name="Gilroy R."/>
        </authorList>
    </citation>
    <scope>NUCLEOTIDE SEQUENCE</scope>
    <source>
        <strain evidence="7">14324</strain>
    </source>
</reference>
<organism evidence="7 8">
    <name type="scientific">Candidatus Blautia faecigallinarum</name>
    <dbReference type="NCBI Taxonomy" id="2838488"/>
    <lineage>
        <taxon>Bacteria</taxon>
        <taxon>Bacillati</taxon>
        <taxon>Bacillota</taxon>
        <taxon>Clostridia</taxon>
        <taxon>Lachnospirales</taxon>
        <taxon>Lachnospiraceae</taxon>
        <taxon>Blautia</taxon>
    </lineage>
</organism>
<keyword evidence="5" id="KW-0413">Isomerase</keyword>
<evidence type="ECO:0000256" key="1">
    <source>
        <dbReference type="ARBA" id="ARBA00000073"/>
    </source>
</evidence>
<dbReference type="GO" id="GO:0009982">
    <property type="term" value="F:pseudouridine synthase activity"/>
    <property type="evidence" value="ECO:0007669"/>
    <property type="project" value="InterPro"/>
</dbReference>
<evidence type="ECO:0000259" key="6">
    <source>
        <dbReference type="Pfam" id="PF00849"/>
    </source>
</evidence>
<comment type="caution">
    <text evidence="7">The sequence shown here is derived from an EMBL/GenBank/DDBJ whole genome shotgun (WGS) entry which is preliminary data.</text>
</comment>
<dbReference type="AlphaFoldDB" id="A0A9D2ITX8"/>
<dbReference type="Proteomes" id="UP000824041">
    <property type="component" value="Unassembled WGS sequence"/>
</dbReference>
<feature type="active site" evidence="3">
    <location>
        <position position="139"/>
    </location>
</feature>
<dbReference type="SUPFAM" id="SSF55120">
    <property type="entry name" value="Pseudouridine synthase"/>
    <property type="match status" value="1"/>
</dbReference>
<evidence type="ECO:0000313" key="7">
    <source>
        <dbReference type="EMBL" id="HIZ22994.1"/>
    </source>
</evidence>